<dbReference type="EMBL" id="JBHMDO010000041">
    <property type="protein sequence ID" value="MFB9329276.1"/>
    <property type="molecule type" value="Genomic_DNA"/>
</dbReference>
<reference evidence="1 2" key="1">
    <citation type="submission" date="2024-09" db="EMBL/GenBank/DDBJ databases">
        <authorList>
            <person name="Sun Q."/>
            <person name="Mori K."/>
        </authorList>
    </citation>
    <scope>NUCLEOTIDE SEQUENCE [LARGE SCALE GENOMIC DNA]</scope>
    <source>
        <strain evidence="1 2">TISTR 2452</strain>
    </source>
</reference>
<evidence type="ECO:0008006" key="3">
    <source>
        <dbReference type="Google" id="ProtNLM"/>
    </source>
</evidence>
<comment type="caution">
    <text evidence="1">The sequence shown here is derived from an EMBL/GenBank/DDBJ whole genome shotgun (WGS) entry which is preliminary data.</text>
</comment>
<evidence type="ECO:0000313" key="2">
    <source>
        <dbReference type="Proteomes" id="UP001589747"/>
    </source>
</evidence>
<dbReference type="RefSeq" id="WP_377499393.1">
    <property type="nucleotide sequence ID" value="NZ_JBHMDO010000041.1"/>
</dbReference>
<accession>A0ABV5KXE6</accession>
<sequence>MSKLYYLKHKDVTIGLIKVDESSISYERINGIEHEIGDLAFPLGLYPIAVVNGFTVPARDHIPTDKDIRKWLRGRIFPRERGNARTIMTNLAVRTYNPWEIIAKTRVVSLNDYYWLAVNENEEYSDVHPRYRLEKNRHYKARKSTTRKKLEAIAYSNKGKTKIIITYTIDNKNAEASTRHHKLFKKHNLHLSSPSGKVKV</sequence>
<gene>
    <name evidence="1" type="ORF">ACFFSY_25345</name>
</gene>
<protein>
    <recommendedName>
        <fullName evidence="3">Phage tail protein</fullName>
    </recommendedName>
</protein>
<dbReference type="Proteomes" id="UP001589747">
    <property type="component" value="Unassembled WGS sequence"/>
</dbReference>
<name>A0ABV5KXE6_9BACL</name>
<organism evidence="1 2">
    <name type="scientific">Paenibacillus aurantiacus</name>
    <dbReference type="NCBI Taxonomy" id="1936118"/>
    <lineage>
        <taxon>Bacteria</taxon>
        <taxon>Bacillati</taxon>
        <taxon>Bacillota</taxon>
        <taxon>Bacilli</taxon>
        <taxon>Bacillales</taxon>
        <taxon>Paenibacillaceae</taxon>
        <taxon>Paenibacillus</taxon>
    </lineage>
</organism>
<keyword evidence="2" id="KW-1185">Reference proteome</keyword>
<proteinExistence type="predicted"/>
<evidence type="ECO:0000313" key="1">
    <source>
        <dbReference type="EMBL" id="MFB9329276.1"/>
    </source>
</evidence>